<feature type="non-terminal residue" evidence="2">
    <location>
        <position position="127"/>
    </location>
</feature>
<evidence type="ECO:0000313" key="2">
    <source>
        <dbReference type="EMBL" id="KAF4733213.1"/>
    </source>
</evidence>
<dbReference type="Proteomes" id="UP000553632">
    <property type="component" value="Unassembled WGS sequence"/>
</dbReference>
<evidence type="ECO:0000313" key="3">
    <source>
        <dbReference type="Proteomes" id="UP000553632"/>
    </source>
</evidence>
<organism evidence="2 3">
    <name type="scientific">Perkinsus olseni</name>
    <name type="common">Perkinsus atlanticus</name>
    <dbReference type="NCBI Taxonomy" id="32597"/>
    <lineage>
        <taxon>Eukaryota</taxon>
        <taxon>Sar</taxon>
        <taxon>Alveolata</taxon>
        <taxon>Perkinsozoa</taxon>
        <taxon>Perkinsea</taxon>
        <taxon>Perkinsida</taxon>
        <taxon>Perkinsidae</taxon>
        <taxon>Perkinsus</taxon>
    </lineage>
</organism>
<dbReference type="EMBL" id="JABANO010017593">
    <property type="protein sequence ID" value="KAF4733213.1"/>
    <property type="molecule type" value="Genomic_DNA"/>
</dbReference>
<sequence>MVLPVSNLHWIDKIIEERLLTEEIKITQSRVVEDLRKWFRVADNNNTNHFTTAEAFALSVERAIRLYEPYPDSGSDELVREAKRIAQREYNRLLQRLQEGERRAAQDSRNTMQSKAAKIECGVQDVV</sequence>
<proteinExistence type="predicted"/>
<feature type="coiled-coil region" evidence="1">
    <location>
        <begin position="83"/>
        <end position="110"/>
    </location>
</feature>
<protein>
    <submittedName>
        <fullName evidence="2">Uncharacterized protein</fullName>
    </submittedName>
</protein>
<gene>
    <name evidence="2" type="ORF">FOZ63_017339</name>
</gene>
<comment type="caution">
    <text evidence="2">The sequence shown here is derived from an EMBL/GenBank/DDBJ whole genome shotgun (WGS) entry which is preliminary data.</text>
</comment>
<evidence type="ECO:0000256" key="1">
    <source>
        <dbReference type="SAM" id="Coils"/>
    </source>
</evidence>
<name>A0A7J6SKD0_PEROL</name>
<dbReference type="AlphaFoldDB" id="A0A7J6SKD0"/>
<keyword evidence="3" id="KW-1185">Reference proteome</keyword>
<keyword evidence="1" id="KW-0175">Coiled coil</keyword>
<reference evidence="2 3" key="1">
    <citation type="submission" date="2020-04" db="EMBL/GenBank/DDBJ databases">
        <title>Perkinsus olseni comparative genomics.</title>
        <authorList>
            <person name="Bogema D.R."/>
        </authorList>
    </citation>
    <scope>NUCLEOTIDE SEQUENCE [LARGE SCALE GENOMIC DNA]</scope>
    <source>
        <strain evidence="2 3">ATCC PRA-207</strain>
    </source>
</reference>
<accession>A0A7J6SKD0</accession>